<proteinExistence type="predicted"/>
<dbReference type="AlphaFoldDB" id="A0AB33TBP0"/>
<feature type="transmembrane region" description="Helical" evidence="1">
    <location>
        <begin position="12"/>
        <end position="34"/>
    </location>
</feature>
<evidence type="ECO:0008006" key="4">
    <source>
        <dbReference type="Google" id="ProtNLM"/>
    </source>
</evidence>
<accession>A0AB33TBP0</accession>
<gene>
    <name evidence="2" type="ORF">ERS075527_05142</name>
</gene>
<name>A0AB33TBP0_9MYCO</name>
<keyword evidence="1" id="KW-0812">Transmembrane</keyword>
<evidence type="ECO:0000313" key="3">
    <source>
        <dbReference type="Proteomes" id="UP000038487"/>
    </source>
</evidence>
<keyword evidence="1" id="KW-1133">Transmembrane helix</keyword>
<evidence type="ECO:0000256" key="1">
    <source>
        <dbReference type="SAM" id="Phobius"/>
    </source>
</evidence>
<dbReference type="EMBL" id="CSUW01000016">
    <property type="protein sequence ID" value="CPT67397.1"/>
    <property type="molecule type" value="Genomic_DNA"/>
</dbReference>
<keyword evidence="1" id="KW-0472">Membrane</keyword>
<dbReference type="Proteomes" id="UP000038487">
    <property type="component" value="Unassembled WGS sequence"/>
</dbReference>
<sequence length="44" mass="4504">MLSQGSRSHALAILAGIATGALVGIGLGIALFVYEAKHDMEASY</sequence>
<evidence type="ECO:0000313" key="2">
    <source>
        <dbReference type="EMBL" id="CPT67397.1"/>
    </source>
</evidence>
<reference evidence="2 3" key="1">
    <citation type="submission" date="2015-03" db="EMBL/GenBank/DDBJ databases">
        <authorList>
            <consortium name="Pathogen Informatics"/>
            <person name="Murphy D."/>
        </authorList>
    </citation>
    <scope>NUCLEOTIDE SEQUENCE [LARGE SCALE GENOMIC DNA]</scope>
    <source>
        <strain evidence="2 3">PAP036</strain>
    </source>
</reference>
<comment type="caution">
    <text evidence="2">The sequence shown here is derived from an EMBL/GenBank/DDBJ whole genome shotgun (WGS) entry which is preliminary data.</text>
</comment>
<protein>
    <recommendedName>
        <fullName evidence="4">Transmembrane protein</fullName>
    </recommendedName>
</protein>
<organism evidence="2 3">
    <name type="scientific">Mycobacteroides abscessus</name>
    <dbReference type="NCBI Taxonomy" id="36809"/>
    <lineage>
        <taxon>Bacteria</taxon>
        <taxon>Bacillati</taxon>
        <taxon>Actinomycetota</taxon>
        <taxon>Actinomycetes</taxon>
        <taxon>Mycobacteriales</taxon>
        <taxon>Mycobacteriaceae</taxon>
        <taxon>Mycobacteroides</taxon>
    </lineage>
</organism>